<evidence type="ECO:0000313" key="2">
    <source>
        <dbReference type="EMBL" id="NWY13531.1"/>
    </source>
</evidence>
<feature type="compositionally biased region" description="Polar residues" evidence="1">
    <location>
        <begin position="183"/>
        <end position="210"/>
    </location>
</feature>
<dbReference type="AlphaFoldDB" id="A0A7K7BYH5"/>
<accession>A0A7K7BYH5</accession>
<feature type="compositionally biased region" description="Polar residues" evidence="1">
    <location>
        <begin position="95"/>
        <end position="111"/>
    </location>
</feature>
<evidence type="ECO:0000256" key="1">
    <source>
        <dbReference type="SAM" id="MobiDB-lite"/>
    </source>
</evidence>
<dbReference type="EMBL" id="VZSI01000034">
    <property type="protein sequence ID" value="NWY13531.1"/>
    <property type="molecule type" value="Genomic_DNA"/>
</dbReference>
<evidence type="ECO:0000313" key="3">
    <source>
        <dbReference type="Proteomes" id="UP000575874"/>
    </source>
</evidence>
<feature type="region of interest" description="Disordered" evidence="1">
    <location>
        <begin position="1"/>
        <end position="54"/>
    </location>
</feature>
<feature type="region of interest" description="Disordered" evidence="1">
    <location>
        <begin position="91"/>
        <end position="113"/>
    </location>
</feature>
<reference evidence="2 3" key="1">
    <citation type="submission" date="2019-09" db="EMBL/GenBank/DDBJ databases">
        <title>Bird 10,000 Genomes (B10K) Project - Family phase.</title>
        <authorList>
            <person name="Zhang G."/>
        </authorList>
    </citation>
    <scope>NUCLEOTIDE SEQUENCE [LARGE SCALE GENOMIC DNA]</scope>
    <source>
        <strain evidence="2">OUT-0022</strain>
        <tissue evidence="2">Blood</tissue>
    </source>
</reference>
<proteinExistence type="predicted"/>
<organism evidence="2 3">
    <name type="scientific">Aphelocoma coerulescens</name>
    <name type="common">Florida scrub-jay</name>
    <name type="synonym">Corvus coerulescens</name>
    <dbReference type="NCBI Taxonomy" id="39617"/>
    <lineage>
        <taxon>Eukaryota</taxon>
        <taxon>Metazoa</taxon>
        <taxon>Chordata</taxon>
        <taxon>Craniata</taxon>
        <taxon>Vertebrata</taxon>
        <taxon>Euteleostomi</taxon>
        <taxon>Archelosauria</taxon>
        <taxon>Archosauria</taxon>
        <taxon>Dinosauria</taxon>
        <taxon>Saurischia</taxon>
        <taxon>Theropoda</taxon>
        <taxon>Coelurosauria</taxon>
        <taxon>Aves</taxon>
        <taxon>Neognathae</taxon>
        <taxon>Neoaves</taxon>
        <taxon>Telluraves</taxon>
        <taxon>Australaves</taxon>
        <taxon>Passeriformes</taxon>
        <taxon>Corvoidea</taxon>
        <taxon>Corvidae</taxon>
        <taxon>Aphelocoma</taxon>
    </lineage>
</organism>
<feature type="region of interest" description="Disordered" evidence="1">
    <location>
        <begin position="138"/>
        <end position="218"/>
    </location>
</feature>
<feature type="non-terminal residue" evidence="2">
    <location>
        <position position="218"/>
    </location>
</feature>
<keyword evidence="3" id="KW-1185">Reference proteome</keyword>
<gene>
    <name evidence="2" type="primary">Cep295_5</name>
    <name evidence="2" type="ORF">APHCOE_R15547</name>
</gene>
<sequence length="218" mass="24235">MQRIPCDVTSTISTGTFSASETLNASPVDTGLSSDSREDGILRKTANHPWNSSLPFTLQQRQENLSGASESQLSEGEMYFYKENQKEQILGRPTGNLSLNSEDNTRVQAPSTERRFPEMERPFPNFHHQLFQPLEPSVDIDASSSSSSSSSCSQYRISQHREFSKTSEFSTEGPDVSTFLEVENSSLNRQRSSLPPSLETNGQNNTASEEQSARENVT</sequence>
<protein>
    <submittedName>
        <fullName evidence="2">CE295 protein</fullName>
    </submittedName>
</protein>
<feature type="compositionally biased region" description="Low complexity" evidence="1">
    <location>
        <begin position="143"/>
        <end position="153"/>
    </location>
</feature>
<feature type="compositionally biased region" description="Polar residues" evidence="1">
    <location>
        <begin position="8"/>
        <end position="34"/>
    </location>
</feature>
<feature type="non-terminal residue" evidence="2">
    <location>
        <position position="1"/>
    </location>
</feature>
<dbReference type="Proteomes" id="UP000575874">
    <property type="component" value="Unassembled WGS sequence"/>
</dbReference>
<name>A0A7K7BYH5_APHCE</name>
<comment type="caution">
    <text evidence="2">The sequence shown here is derived from an EMBL/GenBank/DDBJ whole genome shotgun (WGS) entry which is preliminary data.</text>
</comment>